<proteinExistence type="predicted"/>
<protein>
    <submittedName>
        <fullName evidence="1">Uncharacterized protein</fullName>
    </submittedName>
</protein>
<evidence type="ECO:0000313" key="1">
    <source>
        <dbReference type="EMBL" id="AVH41698.1"/>
    </source>
</evidence>
<accession>A0A2L2LBU1</accession>
<organism evidence="1 2">
    <name type="scientific">Agrobacterium tumefaciens</name>
    <dbReference type="NCBI Taxonomy" id="358"/>
    <lineage>
        <taxon>Bacteria</taxon>
        <taxon>Pseudomonadati</taxon>
        <taxon>Pseudomonadota</taxon>
        <taxon>Alphaproteobacteria</taxon>
        <taxon>Hyphomicrobiales</taxon>
        <taxon>Rhizobiaceae</taxon>
        <taxon>Rhizobium/Agrobacterium group</taxon>
        <taxon>Agrobacterium</taxon>
        <taxon>Agrobacterium tumefaciens complex</taxon>
    </lineage>
</organism>
<evidence type="ECO:0000313" key="2">
    <source>
        <dbReference type="Proteomes" id="UP000237717"/>
    </source>
</evidence>
<name>A0A2L2LBU1_AGRTU</name>
<reference evidence="1 2" key="1">
    <citation type="submission" date="2018-02" db="EMBL/GenBank/DDBJ databases">
        <title>Complete genome sequence of Agrobacterium tumefaciens 1D1609.</title>
        <authorList>
            <person name="Cho S.-T."/>
            <person name="Haryono M."/>
            <person name="Chang H.-H."/>
            <person name="Santos M.N."/>
            <person name="Lai E.-M."/>
            <person name="Kuo C.-H."/>
        </authorList>
    </citation>
    <scope>NUCLEOTIDE SEQUENCE [LARGE SCALE GENOMIC DNA]</scope>
    <source>
        <strain evidence="1 2">1D1609</strain>
    </source>
</reference>
<dbReference type="AlphaFoldDB" id="A0A2L2LBU1"/>
<sequence length="72" mass="8479">MADAVIASWDGHDYLARFFWIYDSRLRNPETPHVVEVSYKTYGPKSFDDVVVRYTPGQTERLSFRVETAHHF</sequence>
<gene>
    <name evidence="1" type="ORF">At1D1609_16440</name>
</gene>
<dbReference type="EMBL" id="CP026924">
    <property type="protein sequence ID" value="AVH41698.1"/>
    <property type="molecule type" value="Genomic_DNA"/>
</dbReference>
<dbReference type="Proteomes" id="UP000237717">
    <property type="component" value="Chromosome I"/>
</dbReference>